<dbReference type="EMBL" id="DS989857">
    <property type="protein sequence ID" value="EDX73468.1"/>
    <property type="molecule type" value="Genomic_DNA"/>
</dbReference>
<dbReference type="AlphaFoldDB" id="B4VX30"/>
<name>B4VX30_9CYAN</name>
<sequence length="49" mass="4855">MDTLSLWGTVFAGVGAGGDEASAKASDALKLAGVGDGGGLRGLWCVCWQ</sequence>
<dbReference type="HOGENOM" id="CLU_3134437_0_0_3"/>
<proteinExistence type="predicted"/>
<protein>
    <submittedName>
        <fullName evidence="1">Uncharacterized protein</fullName>
    </submittedName>
</protein>
<evidence type="ECO:0000313" key="1">
    <source>
        <dbReference type="EMBL" id="EDX73468.1"/>
    </source>
</evidence>
<organism evidence="1 2">
    <name type="scientific">Coleofasciculus chthonoplastes PCC 7420</name>
    <dbReference type="NCBI Taxonomy" id="118168"/>
    <lineage>
        <taxon>Bacteria</taxon>
        <taxon>Bacillati</taxon>
        <taxon>Cyanobacteriota</taxon>
        <taxon>Cyanophyceae</taxon>
        <taxon>Coleofasciculales</taxon>
        <taxon>Coleofasciculaceae</taxon>
        <taxon>Coleofasciculus</taxon>
    </lineage>
</organism>
<accession>B4VX30</accession>
<gene>
    <name evidence="1" type="ORF">MC7420_3642</name>
</gene>
<reference evidence="1 2" key="1">
    <citation type="submission" date="2008-07" db="EMBL/GenBank/DDBJ databases">
        <authorList>
            <person name="Tandeau de Marsac N."/>
            <person name="Ferriera S."/>
            <person name="Johnson J."/>
            <person name="Kravitz S."/>
            <person name="Beeson K."/>
            <person name="Sutton G."/>
            <person name="Rogers Y.-H."/>
            <person name="Friedman R."/>
            <person name="Frazier M."/>
            <person name="Venter J.C."/>
        </authorList>
    </citation>
    <scope>NUCLEOTIDE SEQUENCE [LARGE SCALE GENOMIC DNA]</scope>
    <source>
        <strain evidence="1 2">PCC 7420</strain>
    </source>
</reference>
<keyword evidence="2" id="KW-1185">Reference proteome</keyword>
<dbReference type="Proteomes" id="UP000003835">
    <property type="component" value="Unassembled WGS sequence"/>
</dbReference>
<evidence type="ECO:0000313" key="2">
    <source>
        <dbReference type="Proteomes" id="UP000003835"/>
    </source>
</evidence>